<evidence type="ECO:0000313" key="1">
    <source>
        <dbReference type="EMBL" id="AGA66543.1"/>
    </source>
</evidence>
<sequence length="327" mass="38073">MIIKQNVIFNKTDKKDYYIYIDKKNNRGIFTPYFKGSYNSFFYDFSLDKCRIFHKNAKSYSILDLSLDGKKIITISVDNVNSSNNTLKIVEIGTNKVFLELSGMYVYEAYFTANPKLIICRAKEFNRTNVFLYNIEEKKIVYSLKENTFISDGAFDEKRVMFTYPSAINNKILYQVNVLTLNDGKIQLENPNMKISSIYSVGKDFVLMESNKSIAFYSNKKIVWKVELSSVFSCEYDGGIFYLDKKIYFDNPAISKDNMENDKNLKESMILYRIDIDTGNIEYLLLPVNIQYKRFTTMFGTKIIDTTGNILDIRSGKTLTFPLKLYK</sequence>
<dbReference type="EMBL" id="CP002873">
    <property type="protein sequence ID" value="AGA66543.1"/>
    <property type="molecule type" value="Genomic_DNA"/>
</dbReference>
<dbReference type="Proteomes" id="UP000010793">
    <property type="component" value="Chromosome"/>
</dbReference>
<dbReference type="RefSeq" id="WP_013244661.1">
    <property type="nucleotide sequence ID" value="NC_019908.1"/>
</dbReference>
<proteinExistence type="predicted"/>
<organism evidence="1 2">
    <name type="scientific">Brachyspira pilosicoli P43/6/78</name>
    <dbReference type="NCBI Taxonomy" id="1042417"/>
    <lineage>
        <taxon>Bacteria</taxon>
        <taxon>Pseudomonadati</taxon>
        <taxon>Spirochaetota</taxon>
        <taxon>Spirochaetia</taxon>
        <taxon>Brachyspirales</taxon>
        <taxon>Brachyspiraceae</taxon>
        <taxon>Brachyspira</taxon>
    </lineage>
</organism>
<reference evidence="1 2" key="1">
    <citation type="journal article" date="2013" name="Genome Announc.">
        <title>Complete Genome Sequence of the Porcine Strain Brachyspira pilosicoli P43/6/78(T.).</title>
        <authorList>
            <person name="Lin C."/>
            <person name="den Bakker H.C."/>
            <person name="Suzuki H."/>
            <person name="Lefebure T."/>
            <person name="Ponnala L."/>
            <person name="Sun Q."/>
            <person name="Stanhope M.J."/>
            <person name="Wiedmann M."/>
            <person name="Duhamel G.E."/>
        </authorList>
    </citation>
    <scope>NUCLEOTIDE SEQUENCE [LARGE SCALE GENOMIC DNA]</scope>
    <source>
        <strain evidence="1 2">P43/6/78</strain>
    </source>
</reference>
<dbReference type="KEGG" id="bpip:BPP43_06525"/>
<accession>A0A3B6VKV4</accession>
<dbReference type="AlphaFoldDB" id="A0A3B6VKV4"/>
<protein>
    <submittedName>
        <fullName evidence="1">Uncharacterized protein</fullName>
    </submittedName>
</protein>
<keyword evidence="2" id="KW-1185">Reference proteome</keyword>
<dbReference type="SUPFAM" id="SSF69304">
    <property type="entry name" value="Tricorn protease N-terminal domain"/>
    <property type="match status" value="1"/>
</dbReference>
<evidence type="ECO:0000313" key="2">
    <source>
        <dbReference type="Proteomes" id="UP000010793"/>
    </source>
</evidence>
<gene>
    <name evidence="1" type="ORF">BPP43_06525</name>
</gene>
<dbReference type="GeneID" id="56440291"/>
<name>A0A3B6VKV4_BRAPL</name>